<protein>
    <submittedName>
        <fullName evidence="1">Flagellar basal body rod protein FlgB</fullName>
    </submittedName>
</protein>
<keyword evidence="1" id="KW-0969">Cilium</keyword>
<keyword evidence="1" id="KW-0282">Flagellum</keyword>
<proteinExistence type="predicted"/>
<dbReference type="RefSeq" id="WP_091890657.1">
    <property type="nucleotide sequence ID" value="NZ_CP028844.1"/>
</dbReference>
<sequence>MTGVYLFDLVSQQAHYLTVRQSMIAGNVANANTQDYKARDIIPFAEIMARTATASLSTTASGHLNAADPSFSTTKIKASDAWDRLSTSSSVSLEQEMLKAAEISRAHSLNVAITKAFDRMLTLSLKNS</sequence>
<dbReference type="EMBL" id="CP028844">
    <property type="protein sequence ID" value="AWB26023.1"/>
    <property type="molecule type" value="Genomic_DNA"/>
</dbReference>
<gene>
    <name evidence="1" type="primary">flgB</name>
    <name evidence="1" type="ORF">DA075_34400</name>
</gene>
<dbReference type="KEGG" id="mee:DA075_34400"/>
<dbReference type="OrthoDB" id="9788334at2"/>
<evidence type="ECO:0000313" key="2">
    <source>
        <dbReference type="Proteomes" id="UP000244755"/>
    </source>
</evidence>
<reference evidence="1 2" key="1">
    <citation type="submission" date="2018-04" db="EMBL/GenBank/DDBJ databases">
        <title>Methylobacterium sp. PR1016A genome.</title>
        <authorList>
            <person name="Park W."/>
        </authorList>
    </citation>
    <scope>NUCLEOTIDE SEQUENCE [LARGE SCALE GENOMIC DNA]</scope>
    <source>
        <strain evidence="1 2">PR1016A</strain>
    </source>
</reference>
<organism evidence="1 2">
    <name type="scientific">Methylobacterium currus</name>
    <dbReference type="NCBI Taxonomy" id="2051553"/>
    <lineage>
        <taxon>Bacteria</taxon>
        <taxon>Pseudomonadati</taxon>
        <taxon>Pseudomonadota</taxon>
        <taxon>Alphaproteobacteria</taxon>
        <taxon>Hyphomicrobiales</taxon>
        <taxon>Methylobacteriaceae</taxon>
        <taxon>Methylobacterium</taxon>
    </lineage>
</organism>
<keyword evidence="1" id="KW-0966">Cell projection</keyword>
<keyword evidence="2" id="KW-1185">Reference proteome</keyword>
<dbReference type="Proteomes" id="UP000244755">
    <property type="component" value="Chromosome 2"/>
</dbReference>
<accession>A0A2R4WWU8</accession>
<dbReference type="AlphaFoldDB" id="A0A2R4WWU8"/>
<evidence type="ECO:0000313" key="1">
    <source>
        <dbReference type="EMBL" id="AWB26023.1"/>
    </source>
</evidence>
<name>A0A2R4WWU8_9HYPH</name>